<dbReference type="Proteomes" id="UP001596472">
    <property type="component" value="Unassembled WGS sequence"/>
</dbReference>
<dbReference type="EMBL" id="JBHTBS010000014">
    <property type="protein sequence ID" value="MFC7339252.1"/>
    <property type="molecule type" value="Genomic_DNA"/>
</dbReference>
<dbReference type="PROSITE" id="PS51671">
    <property type="entry name" value="ACT"/>
    <property type="match status" value="1"/>
</dbReference>
<feature type="domain" description="ACT" evidence="1">
    <location>
        <begin position="6"/>
        <end position="81"/>
    </location>
</feature>
<dbReference type="Gene3D" id="3.30.70.260">
    <property type="match status" value="2"/>
</dbReference>
<dbReference type="InterPro" id="IPR045865">
    <property type="entry name" value="ACT-like_dom_sf"/>
</dbReference>
<gene>
    <name evidence="2" type="ORF">ACFQY0_18810</name>
</gene>
<dbReference type="InterPro" id="IPR016867">
    <property type="entry name" value="GcvR"/>
</dbReference>
<dbReference type="InterPro" id="IPR002912">
    <property type="entry name" value="ACT_dom"/>
</dbReference>
<proteinExistence type="predicted"/>
<sequence length="168" mass="17601">MKVSVVMTVLAADRTGIVKRLSETVADHAGNWLESRMARLAGQFAGILRVECEEEGIEELVEALEALASEGISVQVQRESHQEAPKRAMLTLDVVGNDRPGIVKALSAAIASAGANVEDLHTALESAPMSGHPLFHAKGIVSLPDGLSPGALVDSIESLGEDLAVSVE</sequence>
<dbReference type="PANTHER" id="PTHR34875">
    <property type="entry name" value="UPF0237 PROTEIN MJ1558"/>
    <property type="match status" value="1"/>
</dbReference>
<evidence type="ECO:0000313" key="2">
    <source>
        <dbReference type="EMBL" id="MFC7339252.1"/>
    </source>
</evidence>
<evidence type="ECO:0000313" key="3">
    <source>
        <dbReference type="Proteomes" id="UP001596472"/>
    </source>
</evidence>
<protein>
    <submittedName>
        <fullName evidence="2">Glycine cleavage system protein R</fullName>
    </submittedName>
</protein>
<accession>A0ABW2LA32</accession>
<dbReference type="SUPFAM" id="SSF55021">
    <property type="entry name" value="ACT-like"/>
    <property type="match status" value="2"/>
</dbReference>
<keyword evidence="3" id="KW-1185">Reference proteome</keyword>
<dbReference type="Pfam" id="PF13740">
    <property type="entry name" value="ACT_6"/>
    <property type="match status" value="2"/>
</dbReference>
<dbReference type="InterPro" id="IPR050990">
    <property type="entry name" value="UPF0237/GcvR_regulator"/>
</dbReference>
<name>A0ABW2LA32_9BACT</name>
<dbReference type="PIRSF" id="PIRSF028103">
    <property type="entry name" value="GcvR"/>
    <property type="match status" value="1"/>
</dbReference>
<organism evidence="2 3">
    <name type="scientific">Haloferula chungangensis</name>
    <dbReference type="NCBI Taxonomy" id="1048331"/>
    <lineage>
        <taxon>Bacteria</taxon>
        <taxon>Pseudomonadati</taxon>
        <taxon>Verrucomicrobiota</taxon>
        <taxon>Verrucomicrobiia</taxon>
        <taxon>Verrucomicrobiales</taxon>
        <taxon>Verrucomicrobiaceae</taxon>
        <taxon>Haloferula</taxon>
    </lineage>
</organism>
<dbReference type="RefSeq" id="WP_379715714.1">
    <property type="nucleotide sequence ID" value="NZ_JBHTBS010000014.1"/>
</dbReference>
<evidence type="ECO:0000259" key="1">
    <source>
        <dbReference type="PROSITE" id="PS51671"/>
    </source>
</evidence>
<comment type="caution">
    <text evidence="2">The sequence shown here is derived from an EMBL/GenBank/DDBJ whole genome shotgun (WGS) entry which is preliminary data.</text>
</comment>
<reference evidence="3" key="1">
    <citation type="journal article" date="2019" name="Int. J. Syst. Evol. Microbiol.">
        <title>The Global Catalogue of Microorganisms (GCM) 10K type strain sequencing project: providing services to taxonomists for standard genome sequencing and annotation.</title>
        <authorList>
            <consortium name="The Broad Institute Genomics Platform"/>
            <consortium name="The Broad Institute Genome Sequencing Center for Infectious Disease"/>
            <person name="Wu L."/>
            <person name="Ma J."/>
        </authorList>
    </citation>
    <scope>NUCLEOTIDE SEQUENCE [LARGE SCALE GENOMIC DNA]</scope>
    <source>
        <strain evidence="3">CGMCC 4.1467</strain>
    </source>
</reference>
<dbReference type="PANTHER" id="PTHR34875:SF6">
    <property type="entry name" value="UPF0237 PROTEIN MJ1558"/>
    <property type="match status" value="1"/>
</dbReference>